<name>A0A1D8U005_9CYAN</name>
<sequence>MSWHRKSIIQSWAGDSTISDDPLIRGYQYLNAVGQLALDPSMVEITENARERDRIYTWIGNHIDAINGELQTCLEACHSCYHDSLCRPMRILATPLGEKFGIDGFCNILATPAVILIDVGRIARSDWLSIVIHEYAHAHLGAPGHDQRFFEVISHLCLGLGLKPPRWQLDLETYLRDWPECPSKNNPLSFWMGYGCT</sequence>
<dbReference type="EMBL" id="CP017599">
    <property type="protein sequence ID" value="AOX03218.1"/>
    <property type="molecule type" value="Genomic_DNA"/>
</dbReference>
<proteinExistence type="predicted"/>
<evidence type="ECO:0008006" key="3">
    <source>
        <dbReference type="Google" id="ProtNLM"/>
    </source>
</evidence>
<reference evidence="2" key="1">
    <citation type="submission" date="2016-10" db="EMBL/GenBank/DDBJ databases">
        <title>Comparative genomics uncovers the prolific and rare metabolic potential of the cyanobacterial genus Moorea.</title>
        <authorList>
            <person name="Leao T."/>
            <person name="Castelao G."/>
            <person name="Korobeynikov A."/>
            <person name="Monroe E.A."/>
            <person name="Podell S."/>
            <person name="Glukhov E."/>
            <person name="Allen E."/>
            <person name="Gerwick W.H."/>
            <person name="Gerwick L."/>
        </authorList>
    </citation>
    <scope>NUCLEOTIDE SEQUENCE [LARGE SCALE GENOMIC DNA]</scope>
    <source>
        <strain evidence="2">PAL-8-15-08-1</strain>
    </source>
</reference>
<evidence type="ECO:0000313" key="1">
    <source>
        <dbReference type="EMBL" id="AOX03218.1"/>
    </source>
</evidence>
<dbReference type="OrthoDB" id="483279at2"/>
<dbReference type="KEGG" id="mpro:BJP34_30635"/>
<protein>
    <recommendedName>
        <fullName evidence="3">Peptidase M48 domain-containing protein</fullName>
    </recommendedName>
</protein>
<accession>A0A1D8U005</accession>
<evidence type="ECO:0000313" key="2">
    <source>
        <dbReference type="Proteomes" id="UP000177870"/>
    </source>
</evidence>
<organism evidence="1 2">
    <name type="scientific">Moorena producens PAL-8-15-08-1</name>
    <dbReference type="NCBI Taxonomy" id="1458985"/>
    <lineage>
        <taxon>Bacteria</taxon>
        <taxon>Bacillati</taxon>
        <taxon>Cyanobacteriota</taxon>
        <taxon>Cyanophyceae</taxon>
        <taxon>Coleofasciculales</taxon>
        <taxon>Coleofasciculaceae</taxon>
        <taxon>Moorena</taxon>
    </lineage>
</organism>
<dbReference type="AlphaFoldDB" id="A0A1D8U005"/>
<gene>
    <name evidence="1" type="ORF">BJP34_30635</name>
</gene>
<dbReference type="RefSeq" id="WP_070395605.1">
    <property type="nucleotide sequence ID" value="NZ_CP017599.1"/>
</dbReference>
<dbReference type="Proteomes" id="UP000177870">
    <property type="component" value="Chromosome"/>
</dbReference>